<dbReference type="Proteomes" id="UP000694861">
    <property type="component" value="Linkage group LG5"/>
</dbReference>
<proteinExistence type="predicted"/>
<organism evidence="3 4">
    <name type="scientific">Prunus mume</name>
    <name type="common">Japanese apricot</name>
    <name type="synonym">Armeniaca mume</name>
    <dbReference type="NCBI Taxonomy" id="102107"/>
    <lineage>
        <taxon>Eukaryota</taxon>
        <taxon>Viridiplantae</taxon>
        <taxon>Streptophyta</taxon>
        <taxon>Embryophyta</taxon>
        <taxon>Tracheophyta</taxon>
        <taxon>Spermatophyta</taxon>
        <taxon>Magnoliopsida</taxon>
        <taxon>eudicotyledons</taxon>
        <taxon>Gunneridae</taxon>
        <taxon>Pentapetalae</taxon>
        <taxon>rosids</taxon>
        <taxon>fabids</taxon>
        <taxon>Rosales</taxon>
        <taxon>Rosaceae</taxon>
        <taxon>Amygdaloideae</taxon>
        <taxon>Amygdaleae</taxon>
        <taxon>Prunus</taxon>
    </lineage>
</organism>
<keyword evidence="3" id="KW-1185">Reference proteome</keyword>
<dbReference type="Pfam" id="PF03101">
    <property type="entry name" value="FAR1"/>
    <property type="match status" value="1"/>
</dbReference>
<gene>
    <name evidence="4" type="primary">LOC103332118</name>
</gene>
<sequence length="273" mass="30696">MEFHSDDKAYEFYSEYAKEKGFAASKVSCRRSKTSGEWIGAKFACTRYGKKRKSDAINPRPCLKIDCKASLEVKRRVSNTKGAPKRVKNQNSNGKKYNKKPKKAQANLGLSNDGMESSLPRQEQARTRNDASDNYKDTHECLQQIVAYDHLQQPIKQFIGDQLPDWLILDFAPHWAVEIAQEYGVPLVFFSVLSAASMSILGLQEHLSGADNRNHVLPSQESLTSPQDWVAFSSFVAYREHEAVRVLKGLFEVNGSGVSDRIFRTCAIGLKSL</sequence>
<evidence type="ECO:0000313" key="3">
    <source>
        <dbReference type="Proteomes" id="UP000694861"/>
    </source>
</evidence>
<dbReference type="PANTHER" id="PTHR46328:SF43">
    <property type="entry name" value="FAR1 DOMAIN-CONTAINING PROTEIN"/>
    <property type="match status" value="1"/>
</dbReference>
<name>A0ABM1LQT8_PRUMU</name>
<evidence type="ECO:0000259" key="2">
    <source>
        <dbReference type="Pfam" id="PF03101"/>
    </source>
</evidence>
<feature type="region of interest" description="Disordered" evidence="1">
    <location>
        <begin position="78"/>
        <end position="134"/>
    </location>
</feature>
<dbReference type="InterPro" id="IPR004330">
    <property type="entry name" value="FAR1_DNA_bnd_dom"/>
</dbReference>
<dbReference type="SUPFAM" id="SSF53756">
    <property type="entry name" value="UDP-Glycosyltransferase/glycogen phosphorylase"/>
    <property type="match status" value="1"/>
</dbReference>
<feature type="domain" description="FAR1" evidence="2">
    <location>
        <begin position="11"/>
        <end position="79"/>
    </location>
</feature>
<dbReference type="GeneID" id="103332118"/>
<dbReference type="Gene3D" id="3.40.50.2000">
    <property type="entry name" value="Glycogen Phosphorylase B"/>
    <property type="match status" value="1"/>
</dbReference>
<feature type="compositionally biased region" description="Basic and acidic residues" evidence="1">
    <location>
        <begin position="123"/>
        <end position="134"/>
    </location>
</feature>
<protein>
    <submittedName>
        <fullName evidence="4">Soyasaponin III rhamnosyltransferase-like</fullName>
    </submittedName>
</protein>
<accession>A0ABM1LQT8</accession>
<reference evidence="3" key="1">
    <citation type="journal article" date="2012" name="Nat. Commun.">
        <title>The genome of Prunus mume.</title>
        <authorList>
            <person name="Zhang Q."/>
            <person name="Chen W."/>
            <person name="Sun L."/>
            <person name="Zhao F."/>
            <person name="Huang B."/>
            <person name="Yang W."/>
            <person name="Tao Y."/>
            <person name="Wang J."/>
            <person name="Yuan Z."/>
            <person name="Fan G."/>
            <person name="Xing Z."/>
            <person name="Han C."/>
            <person name="Pan H."/>
            <person name="Zhong X."/>
            <person name="Shi W."/>
            <person name="Liang X."/>
            <person name="Du D."/>
            <person name="Sun F."/>
            <person name="Xu Z."/>
            <person name="Hao R."/>
            <person name="Lv T."/>
            <person name="Lv Y."/>
            <person name="Zheng Z."/>
            <person name="Sun M."/>
            <person name="Luo L."/>
            <person name="Cai M."/>
            <person name="Gao Y."/>
            <person name="Wang J."/>
            <person name="Yin Y."/>
            <person name="Xu X."/>
            <person name="Cheng T."/>
            <person name="Wang J."/>
        </authorList>
    </citation>
    <scope>NUCLEOTIDE SEQUENCE [LARGE SCALE GENOMIC DNA]</scope>
</reference>
<dbReference type="RefSeq" id="XP_016649765.1">
    <property type="nucleotide sequence ID" value="XM_016794279.1"/>
</dbReference>
<evidence type="ECO:0000256" key="1">
    <source>
        <dbReference type="SAM" id="MobiDB-lite"/>
    </source>
</evidence>
<evidence type="ECO:0000313" key="4">
    <source>
        <dbReference type="RefSeq" id="XP_016649765.1"/>
    </source>
</evidence>
<dbReference type="PANTHER" id="PTHR46328">
    <property type="entry name" value="FAR-RED IMPAIRED RESPONSIVE (FAR1) FAMILY PROTEIN-RELATED"/>
    <property type="match status" value="1"/>
</dbReference>
<reference evidence="4" key="2">
    <citation type="submission" date="2025-08" db="UniProtKB">
        <authorList>
            <consortium name="RefSeq"/>
        </authorList>
    </citation>
    <scope>IDENTIFICATION</scope>
</reference>